<keyword evidence="2" id="KW-1185">Reference proteome</keyword>
<evidence type="ECO:0000313" key="1">
    <source>
        <dbReference type="EMBL" id="KAL2549308.1"/>
    </source>
</evidence>
<evidence type="ECO:0000313" key="2">
    <source>
        <dbReference type="Proteomes" id="UP001604277"/>
    </source>
</evidence>
<sequence length="105" mass="11868">MSTWSACQSVRSRRMRRLCMSAGQEEPELLSEVNKLKHQLDVGMKLNEEAVVAKIKLVKEDDEFATMSTKLTSLDEANKRLDGQADDLEARRLLLMSDGQIEVSL</sequence>
<dbReference type="Proteomes" id="UP001604277">
    <property type="component" value="Unassembled WGS sequence"/>
</dbReference>
<accession>A0ABD1WKL6</accession>
<name>A0ABD1WKL6_9LAMI</name>
<gene>
    <name evidence="1" type="ORF">Fot_10838</name>
</gene>
<dbReference type="EMBL" id="JBFOLJ010000003">
    <property type="protein sequence ID" value="KAL2549308.1"/>
    <property type="molecule type" value="Genomic_DNA"/>
</dbReference>
<protein>
    <submittedName>
        <fullName evidence="1">Uncharacterized protein</fullName>
    </submittedName>
</protein>
<reference evidence="2" key="1">
    <citation type="submission" date="2024-07" db="EMBL/GenBank/DDBJ databases">
        <title>Two chromosome-level genome assemblies of Korean endemic species Abeliophyllum distichum and Forsythia ovata (Oleaceae).</title>
        <authorList>
            <person name="Jang H."/>
        </authorList>
    </citation>
    <scope>NUCLEOTIDE SEQUENCE [LARGE SCALE GENOMIC DNA]</scope>
</reference>
<comment type="caution">
    <text evidence="1">The sequence shown here is derived from an EMBL/GenBank/DDBJ whole genome shotgun (WGS) entry which is preliminary data.</text>
</comment>
<organism evidence="1 2">
    <name type="scientific">Forsythia ovata</name>
    <dbReference type="NCBI Taxonomy" id="205694"/>
    <lineage>
        <taxon>Eukaryota</taxon>
        <taxon>Viridiplantae</taxon>
        <taxon>Streptophyta</taxon>
        <taxon>Embryophyta</taxon>
        <taxon>Tracheophyta</taxon>
        <taxon>Spermatophyta</taxon>
        <taxon>Magnoliopsida</taxon>
        <taxon>eudicotyledons</taxon>
        <taxon>Gunneridae</taxon>
        <taxon>Pentapetalae</taxon>
        <taxon>asterids</taxon>
        <taxon>lamiids</taxon>
        <taxon>Lamiales</taxon>
        <taxon>Oleaceae</taxon>
        <taxon>Forsythieae</taxon>
        <taxon>Forsythia</taxon>
    </lineage>
</organism>
<proteinExistence type="predicted"/>
<dbReference type="AlphaFoldDB" id="A0ABD1WKL6"/>